<sequence length="524" mass="56203">MASKDKDVAPSHGSAWTSQAGPWDAILQAVKDQLPSLDSDSSLSDCGEEELFIFQRNQTTLIPDLSEELAEDPAEGDESRTWVTAAVGSPPEPVVVPVEFAAELGSGWNARTKDSASREGRGFSGPFESSGEICSLLRMAEETPKWQEGNLGNMSFHTRGSQSPRWGLQGEATLSPHEGDPKAEPMSATSQGAVDRRALRRERRKLIEKDILHKVPWGAQDPACSSHSGMRELPCQAAQSARGPATPPEEPQAGPPVLSLQQLEEWDLDYILQSLAGQEDNQENHAPGTTRWAADCCHVQDHTMPNAQGRLMEQLALQCAMQPRASASARSLPADTPQDTKEQEAGSRSASRKPGAQAKQGQKPTEGTRRSTEPPTIFIDLRQMEPPAHHFLESSSSSSSDSEEEEEEEQAALGDQHGPAEQAAPSSQGPRNCTGKSQLLQQLRAFRKGTAQPQLPASEGHSGQRAQAWADSARAGTGRKQRVKLWAEGHSTQARLPGGSPRALGDALGPGAAGEALVPPLGRP</sequence>
<evidence type="ECO:0000313" key="8">
    <source>
        <dbReference type="Proteomes" id="UP000694414"/>
    </source>
</evidence>
<evidence type="ECO:0000256" key="1">
    <source>
        <dbReference type="ARBA" id="ARBA00022490"/>
    </source>
</evidence>
<dbReference type="PANTHER" id="PTHR35977">
    <property type="entry name" value="CHROMOSOME 16 OPEN READING FRAME 71"/>
    <property type="match status" value="1"/>
</dbReference>
<dbReference type="GO" id="GO:0120293">
    <property type="term" value="C:dynein axonemal particle"/>
    <property type="evidence" value="ECO:0007669"/>
    <property type="project" value="UniProtKB-SubCell"/>
</dbReference>
<feature type="compositionally biased region" description="Polar residues" evidence="6">
    <location>
        <begin position="424"/>
        <end position="441"/>
    </location>
</feature>
<evidence type="ECO:0000256" key="6">
    <source>
        <dbReference type="SAM" id="MobiDB-lite"/>
    </source>
</evidence>
<dbReference type="AlphaFoldDB" id="A0A8C9AV80"/>
<accession>A0A8C9AV80</accession>
<feature type="compositionally biased region" description="Pro residues" evidence="6">
    <location>
        <begin position="245"/>
        <end position="254"/>
    </location>
</feature>
<evidence type="ECO:0000313" key="7">
    <source>
        <dbReference type="Ensembl" id="ENSPSMP00000035700.1"/>
    </source>
</evidence>
<feature type="region of interest" description="Disordered" evidence="6">
    <location>
        <begin position="1"/>
        <end position="21"/>
    </location>
</feature>
<dbReference type="GO" id="GO:0070840">
    <property type="term" value="F:dynein complex binding"/>
    <property type="evidence" value="ECO:0007669"/>
    <property type="project" value="InterPro"/>
</dbReference>
<feature type="compositionally biased region" description="Acidic residues" evidence="6">
    <location>
        <begin position="401"/>
        <end position="410"/>
    </location>
</feature>
<feature type="region of interest" description="Disordered" evidence="6">
    <location>
        <begin position="326"/>
        <end position="374"/>
    </location>
</feature>
<evidence type="ECO:0000256" key="2">
    <source>
        <dbReference type="ARBA" id="ARBA00024177"/>
    </source>
</evidence>
<dbReference type="InterPro" id="IPR031531">
    <property type="entry name" value="DNAAF8"/>
</dbReference>
<feature type="region of interest" description="Disordered" evidence="6">
    <location>
        <begin position="218"/>
        <end position="256"/>
    </location>
</feature>
<evidence type="ECO:0000256" key="3">
    <source>
        <dbReference type="ARBA" id="ARBA00024190"/>
    </source>
</evidence>
<keyword evidence="8" id="KW-1185">Reference proteome</keyword>
<feature type="compositionally biased region" description="Polar residues" evidence="6">
    <location>
        <begin position="150"/>
        <end position="164"/>
    </location>
</feature>
<dbReference type="Pfam" id="PF15773">
    <property type="entry name" value="DAAP1"/>
    <property type="match status" value="1"/>
</dbReference>
<organism evidence="7 8">
    <name type="scientific">Prolemur simus</name>
    <name type="common">Greater bamboo lemur</name>
    <name type="synonym">Hapalemur simus</name>
    <dbReference type="NCBI Taxonomy" id="1328070"/>
    <lineage>
        <taxon>Eukaryota</taxon>
        <taxon>Metazoa</taxon>
        <taxon>Chordata</taxon>
        <taxon>Craniata</taxon>
        <taxon>Vertebrata</taxon>
        <taxon>Euteleostomi</taxon>
        <taxon>Mammalia</taxon>
        <taxon>Eutheria</taxon>
        <taxon>Euarchontoglires</taxon>
        <taxon>Primates</taxon>
        <taxon>Strepsirrhini</taxon>
        <taxon>Lemuriformes</taxon>
        <taxon>Lemuridae</taxon>
        <taxon>Prolemur</taxon>
    </lineage>
</organism>
<dbReference type="GeneTree" id="ENSGT00390000015381"/>
<reference evidence="7" key="2">
    <citation type="submission" date="2025-09" db="UniProtKB">
        <authorList>
            <consortium name="Ensembl"/>
        </authorList>
    </citation>
    <scope>IDENTIFICATION</scope>
</reference>
<comment type="function">
    <text evidence="2">In cyliated cells, dynein axonemal particle-specific protein required for deployment of ODA to the axoneme. Interacts with outer dynein arm (ODA) subunits.</text>
</comment>
<dbReference type="PANTHER" id="PTHR35977:SF1">
    <property type="entry name" value="DYNEIN AXONEMAL ASSEMBLY FACTOR 8"/>
    <property type="match status" value="1"/>
</dbReference>
<proteinExistence type="predicted"/>
<comment type="subcellular location">
    <subcellularLocation>
        <location evidence="3">Dynein axonemal particle</location>
    </subcellularLocation>
</comment>
<evidence type="ECO:0000256" key="4">
    <source>
        <dbReference type="ARBA" id="ARBA00024428"/>
    </source>
</evidence>
<feature type="region of interest" description="Disordered" evidence="6">
    <location>
        <begin position="390"/>
        <end position="524"/>
    </location>
</feature>
<feature type="region of interest" description="Disordered" evidence="6">
    <location>
        <begin position="148"/>
        <end position="196"/>
    </location>
</feature>
<dbReference type="Ensembl" id="ENSPSMT00000041130.1">
    <property type="protein sequence ID" value="ENSPSMP00000035700.1"/>
    <property type="gene ID" value="ENSPSMG00000024571.1"/>
</dbReference>
<dbReference type="Proteomes" id="UP000694414">
    <property type="component" value="Unplaced"/>
</dbReference>
<protein>
    <recommendedName>
        <fullName evidence="4">Dynein axonemal assembly factor 8</fullName>
    </recommendedName>
    <alternativeName>
        <fullName evidence="5">Dynein axonemal-associated protein 1</fullName>
    </alternativeName>
</protein>
<gene>
    <name evidence="7" type="primary">DNAAF8</name>
</gene>
<feature type="compositionally biased region" description="Low complexity" evidence="6">
    <location>
        <begin position="501"/>
        <end position="524"/>
    </location>
</feature>
<keyword evidence="1" id="KW-0963">Cytoplasm</keyword>
<evidence type="ECO:0000256" key="5">
    <source>
        <dbReference type="ARBA" id="ARBA00030565"/>
    </source>
</evidence>
<name>A0A8C9AV80_PROSS</name>
<reference evidence="7" key="1">
    <citation type="submission" date="2025-08" db="UniProtKB">
        <authorList>
            <consortium name="Ensembl"/>
        </authorList>
    </citation>
    <scope>IDENTIFICATION</scope>
</reference>